<feature type="compositionally biased region" description="Low complexity" evidence="1">
    <location>
        <begin position="13"/>
        <end position="25"/>
    </location>
</feature>
<reference evidence="3 4" key="1">
    <citation type="journal article" date="2007" name="Nature">
        <title>Evolution of genes and genomes on the Drosophila phylogeny.</title>
        <authorList>
            <consortium name="Drosophila 12 Genomes Consortium"/>
            <person name="Clark A.G."/>
            <person name="Eisen M.B."/>
            <person name="Smith D.R."/>
            <person name="Bergman C.M."/>
            <person name="Oliver B."/>
            <person name="Markow T.A."/>
            <person name="Kaufman T.C."/>
            <person name="Kellis M."/>
            <person name="Gelbart W."/>
            <person name="Iyer V.N."/>
            <person name="Pollard D.A."/>
            <person name="Sackton T.B."/>
            <person name="Larracuente A.M."/>
            <person name="Singh N.D."/>
            <person name="Abad J.P."/>
            <person name="Abt D.N."/>
            <person name="Adryan B."/>
            <person name="Aguade M."/>
            <person name="Akashi H."/>
            <person name="Anderson W.W."/>
            <person name="Aquadro C.F."/>
            <person name="Ardell D.H."/>
            <person name="Arguello R."/>
            <person name="Artieri C.G."/>
            <person name="Barbash D.A."/>
            <person name="Barker D."/>
            <person name="Barsanti P."/>
            <person name="Batterham P."/>
            <person name="Batzoglou S."/>
            <person name="Begun D."/>
            <person name="Bhutkar A."/>
            <person name="Blanco E."/>
            <person name="Bosak S.A."/>
            <person name="Bradley R.K."/>
            <person name="Brand A.D."/>
            <person name="Brent M.R."/>
            <person name="Brooks A.N."/>
            <person name="Brown R.H."/>
            <person name="Butlin R.K."/>
            <person name="Caggese C."/>
            <person name="Calvi B.R."/>
            <person name="Bernardo de Carvalho A."/>
            <person name="Caspi A."/>
            <person name="Castrezana S."/>
            <person name="Celniker S.E."/>
            <person name="Chang J.L."/>
            <person name="Chapple C."/>
            <person name="Chatterji S."/>
            <person name="Chinwalla A."/>
            <person name="Civetta A."/>
            <person name="Clifton S.W."/>
            <person name="Comeron J.M."/>
            <person name="Costello J.C."/>
            <person name="Coyne J.A."/>
            <person name="Daub J."/>
            <person name="David R.G."/>
            <person name="Delcher A.L."/>
            <person name="Delehaunty K."/>
            <person name="Do C.B."/>
            <person name="Ebling H."/>
            <person name="Edwards K."/>
            <person name="Eickbush T."/>
            <person name="Evans J.D."/>
            <person name="Filipski A."/>
            <person name="Findeiss S."/>
            <person name="Freyhult E."/>
            <person name="Fulton L."/>
            <person name="Fulton R."/>
            <person name="Garcia A.C."/>
            <person name="Gardiner A."/>
            <person name="Garfield D.A."/>
            <person name="Garvin B.E."/>
            <person name="Gibson G."/>
            <person name="Gilbert D."/>
            <person name="Gnerre S."/>
            <person name="Godfrey J."/>
            <person name="Good R."/>
            <person name="Gotea V."/>
            <person name="Gravely B."/>
            <person name="Greenberg A.J."/>
            <person name="Griffiths-Jones S."/>
            <person name="Gross S."/>
            <person name="Guigo R."/>
            <person name="Gustafson E.A."/>
            <person name="Haerty W."/>
            <person name="Hahn M.W."/>
            <person name="Halligan D.L."/>
            <person name="Halpern A.L."/>
            <person name="Halter G.M."/>
            <person name="Han M.V."/>
            <person name="Heger A."/>
            <person name="Hillier L."/>
            <person name="Hinrichs A.S."/>
            <person name="Holmes I."/>
            <person name="Hoskins R.A."/>
            <person name="Hubisz M.J."/>
            <person name="Hultmark D."/>
            <person name="Huntley M.A."/>
            <person name="Jaffe D.B."/>
            <person name="Jagadeeshan S."/>
            <person name="Jeck W.R."/>
            <person name="Johnson J."/>
            <person name="Jones C.D."/>
            <person name="Jordan W.C."/>
            <person name="Karpen G.H."/>
            <person name="Kataoka E."/>
            <person name="Keightley P.D."/>
            <person name="Kheradpour P."/>
            <person name="Kirkness E.F."/>
            <person name="Koerich L.B."/>
            <person name="Kristiansen K."/>
            <person name="Kudrna D."/>
            <person name="Kulathinal R.J."/>
            <person name="Kumar S."/>
            <person name="Kwok R."/>
            <person name="Lander E."/>
            <person name="Langley C.H."/>
            <person name="Lapoint R."/>
            <person name="Lazzaro B.P."/>
            <person name="Lee S.J."/>
            <person name="Levesque L."/>
            <person name="Li R."/>
            <person name="Lin C.F."/>
            <person name="Lin M.F."/>
            <person name="Lindblad-Toh K."/>
            <person name="Llopart A."/>
            <person name="Long M."/>
            <person name="Low L."/>
            <person name="Lozovsky E."/>
            <person name="Lu J."/>
            <person name="Luo M."/>
            <person name="Machado C.A."/>
            <person name="Makalowski W."/>
            <person name="Marzo M."/>
            <person name="Matsuda M."/>
            <person name="Matzkin L."/>
            <person name="McAllister B."/>
            <person name="McBride C.S."/>
            <person name="McKernan B."/>
            <person name="McKernan K."/>
            <person name="Mendez-Lago M."/>
            <person name="Minx P."/>
            <person name="Mollenhauer M.U."/>
            <person name="Montooth K."/>
            <person name="Mount S.M."/>
            <person name="Mu X."/>
            <person name="Myers E."/>
            <person name="Negre B."/>
            <person name="Newfeld S."/>
            <person name="Nielsen R."/>
            <person name="Noor M.A."/>
            <person name="O'Grady P."/>
            <person name="Pachter L."/>
            <person name="Papaceit M."/>
            <person name="Parisi M.J."/>
            <person name="Parisi M."/>
            <person name="Parts L."/>
            <person name="Pedersen J.S."/>
            <person name="Pesole G."/>
            <person name="Phillippy A.M."/>
            <person name="Ponting C.P."/>
            <person name="Pop M."/>
            <person name="Porcelli D."/>
            <person name="Powell J.R."/>
            <person name="Prohaska S."/>
            <person name="Pruitt K."/>
            <person name="Puig M."/>
            <person name="Quesneville H."/>
            <person name="Ram K.R."/>
            <person name="Rand D."/>
            <person name="Rasmussen M.D."/>
            <person name="Reed L.K."/>
            <person name="Reenan R."/>
            <person name="Reily A."/>
            <person name="Remington K.A."/>
            <person name="Rieger T.T."/>
            <person name="Ritchie M.G."/>
            <person name="Robin C."/>
            <person name="Rogers Y.H."/>
            <person name="Rohde C."/>
            <person name="Rozas J."/>
            <person name="Rubenfield M.J."/>
            <person name="Ruiz A."/>
            <person name="Russo S."/>
            <person name="Salzberg S.L."/>
            <person name="Sanchez-Gracia A."/>
            <person name="Saranga D.J."/>
            <person name="Sato H."/>
            <person name="Schaeffer S.W."/>
            <person name="Schatz M.C."/>
            <person name="Schlenke T."/>
            <person name="Schwartz R."/>
            <person name="Segarra C."/>
            <person name="Singh R.S."/>
            <person name="Sirot L."/>
            <person name="Sirota M."/>
            <person name="Sisneros N.B."/>
            <person name="Smith C.D."/>
            <person name="Smith T.F."/>
            <person name="Spieth J."/>
            <person name="Stage D.E."/>
            <person name="Stark A."/>
            <person name="Stephan W."/>
            <person name="Strausberg R.L."/>
            <person name="Strempel S."/>
            <person name="Sturgill D."/>
            <person name="Sutton G."/>
            <person name="Sutton G.G."/>
            <person name="Tao W."/>
            <person name="Teichmann S."/>
            <person name="Tobari Y.N."/>
            <person name="Tomimura Y."/>
            <person name="Tsolas J.M."/>
            <person name="Valente V.L."/>
            <person name="Venter E."/>
            <person name="Venter J.C."/>
            <person name="Vicario S."/>
            <person name="Vieira F.G."/>
            <person name="Vilella A.J."/>
            <person name="Villasante A."/>
            <person name="Walenz B."/>
            <person name="Wang J."/>
            <person name="Wasserman M."/>
            <person name="Watts T."/>
            <person name="Wilson D."/>
            <person name="Wilson R.K."/>
            <person name="Wing R.A."/>
            <person name="Wolfner M.F."/>
            <person name="Wong A."/>
            <person name="Wong G.K."/>
            <person name="Wu C.I."/>
            <person name="Wu G."/>
            <person name="Yamamoto D."/>
            <person name="Yang H.P."/>
            <person name="Yang S.P."/>
            <person name="Yorke J.A."/>
            <person name="Yoshida K."/>
            <person name="Zdobnov E."/>
            <person name="Zhang P."/>
            <person name="Zhang Y."/>
            <person name="Zimin A.V."/>
            <person name="Baldwin J."/>
            <person name="Abdouelleil A."/>
            <person name="Abdulkadir J."/>
            <person name="Abebe A."/>
            <person name="Abera B."/>
            <person name="Abreu J."/>
            <person name="Acer S.C."/>
            <person name="Aftuck L."/>
            <person name="Alexander A."/>
            <person name="An P."/>
            <person name="Anderson E."/>
            <person name="Anderson S."/>
            <person name="Arachi H."/>
            <person name="Azer M."/>
            <person name="Bachantsang P."/>
            <person name="Barry A."/>
            <person name="Bayul T."/>
            <person name="Berlin A."/>
            <person name="Bessette D."/>
            <person name="Bloom T."/>
            <person name="Blye J."/>
            <person name="Boguslavskiy L."/>
            <person name="Bonnet C."/>
            <person name="Boukhgalter B."/>
            <person name="Bourzgui I."/>
            <person name="Brown A."/>
            <person name="Cahill P."/>
            <person name="Channer S."/>
            <person name="Cheshatsang Y."/>
            <person name="Chuda L."/>
            <person name="Citroen M."/>
            <person name="Collymore A."/>
            <person name="Cooke P."/>
            <person name="Costello M."/>
            <person name="D'Aco K."/>
            <person name="Daza R."/>
            <person name="De Haan G."/>
            <person name="DeGray S."/>
            <person name="DeMaso C."/>
            <person name="Dhargay N."/>
            <person name="Dooley K."/>
            <person name="Dooley E."/>
            <person name="Doricent M."/>
            <person name="Dorje P."/>
            <person name="Dorjee K."/>
            <person name="Dupes A."/>
            <person name="Elong R."/>
            <person name="Falk J."/>
            <person name="Farina A."/>
            <person name="Faro S."/>
            <person name="Ferguson D."/>
            <person name="Fisher S."/>
            <person name="Foley C.D."/>
            <person name="Franke A."/>
            <person name="Friedrich D."/>
            <person name="Gadbois L."/>
            <person name="Gearin G."/>
            <person name="Gearin C.R."/>
            <person name="Giannoukos G."/>
            <person name="Goode T."/>
            <person name="Graham J."/>
            <person name="Grandbois E."/>
            <person name="Grewal S."/>
            <person name="Gyaltsen K."/>
            <person name="Hafez N."/>
            <person name="Hagos B."/>
            <person name="Hall J."/>
            <person name="Henson C."/>
            <person name="Hollinger A."/>
            <person name="Honan T."/>
            <person name="Huard M.D."/>
            <person name="Hughes L."/>
            <person name="Hurhula B."/>
            <person name="Husby M.E."/>
            <person name="Kamat A."/>
            <person name="Kanga B."/>
            <person name="Kashin S."/>
            <person name="Khazanovich D."/>
            <person name="Kisner P."/>
            <person name="Lance K."/>
            <person name="Lara M."/>
            <person name="Lee W."/>
            <person name="Lennon N."/>
            <person name="Letendre F."/>
            <person name="LeVine R."/>
            <person name="Lipovsky A."/>
            <person name="Liu X."/>
            <person name="Liu J."/>
            <person name="Liu S."/>
            <person name="Lokyitsang T."/>
            <person name="Lokyitsang Y."/>
            <person name="Lubonja R."/>
            <person name="Lui A."/>
            <person name="MacDonald P."/>
            <person name="Magnisalis V."/>
            <person name="Maru K."/>
            <person name="Matthews C."/>
            <person name="McCusker W."/>
            <person name="McDonough S."/>
            <person name="Mehta T."/>
            <person name="Meldrim J."/>
            <person name="Meneus L."/>
            <person name="Mihai O."/>
            <person name="Mihalev A."/>
            <person name="Mihova T."/>
            <person name="Mittelman R."/>
            <person name="Mlenga V."/>
            <person name="Montmayeur A."/>
            <person name="Mulrain L."/>
            <person name="Navidi A."/>
            <person name="Naylor J."/>
            <person name="Negash T."/>
            <person name="Nguyen T."/>
            <person name="Nguyen N."/>
            <person name="Nicol R."/>
            <person name="Norbu C."/>
            <person name="Norbu N."/>
            <person name="Novod N."/>
            <person name="O'Neill B."/>
            <person name="Osman S."/>
            <person name="Markiewicz E."/>
            <person name="Oyono O.L."/>
            <person name="Patti C."/>
            <person name="Phunkhang P."/>
            <person name="Pierre F."/>
            <person name="Priest M."/>
            <person name="Raghuraman S."/>
            <person name="Rege F."/>
            <person name="Reyes R."/>
            <person name="Rise C."/>
            <person name="Rogov P."/>
            <person name="Ross K."/>
            <person name="Ryan E."/>
            <person name="Settipalli S."/>
            <person name="Shea T."/>
            <person name="Sherpa N."/>
            <person name="Shi L."/>
            <person name="Shih D."/>
            <person name="Sparrow T."/>
            <person name="Spaulding J."/>
            <person name="Stalker J."/>
            <person name="Stange-Thomann N."/>
            <person name="Stavropoulos S."/>
            <person name="Stone C."/>
            <person name="Strader C."/>
            <person name="Tesfaye S."/>
            <person name="Thomson T."/>
            <person name="Thoulutsang Y."/>
            <person name="Thoulutsang D."/>
            <person name="Topham K."/>
            <person name="Topping I."/>
            <person name="Tsamla T."/>
            <person name="Vassiliev H."/>
            <person name="Vo A."/>
            <person name="Wangchuk T."/>
            <person name="Wangdi T."/>
            <person name="Weiand M."/>
            <person name="Wilkinson J."/>
            <person name="Wilson A."/>
            <person name="Yadav S."/>
            <person name="Young G."/>
            <person name="Yu Q."/>
            <person name="Zembek L."/>
            <person name="Zhong D."/>
            <person name="Zimmer A."/>
            <person name="Zwirko Z."/>
            <person name="Jaffe D.B."/>
            <person name="Alvarez P."/>
            <person name="Brockman W."/>
            <person name="Butler J."/>
            <person name="Chin C."/>
            <person name="Gnerre S."/>
            <person name="Grabherr M."/>
            <person name="Kleber M."/>
            <person name="Mauceli E."/>
            <person name="MacCallum I."/>
        </authorList>
    </citation>
    <scope>NUCLEOTIDE SEQUENCE [LARGE SCALE GENOMIC DNA]</scope>
    <source>
        <strain evidence="4">Tucson 14024-0371.13</strain>
    </source>
</reference>
<dbReference type="STRING" id="7217.B3MWQ3"/>
<dbReference type="PROSITE" id="PS50030">
    <property type="entry name" value="UBA"/>
    <property type="match status" value="1"/>
</dbReference>
<dbReference type="Proteomes" id="UP000007801">
    <property type="component" value="Unassembled WGS sequence"/>
</dbReference>
<evidence type="ECO:0000256" key="1">
    <source>
        <dbReference type="SAM" id="MobiDB-lite"/>
    </source>
</evidence>
<dbReference type="OMA" id="QILVEGM"/>
<evidence type="ECO:0000259" key="2">
    <source>
        <dbReference type="PROSITE" id="PS50030"/>
    </source>
</evidence>
<dbReference type="EMBL" id="CH902625">
    <property type="protein sequence ID" value="EDV35038.1"/>
    <property type="molecule type" value="Genomic_DNA"/>
</dbReference>
<dbReference type="InterPro" id="IPR009060">
    <property type="entry name" value="UBA-like_sf"/>
</dbReference>
<dbReference type="PhylomeDB" id="B3MWQ3"/>
<dbReference type="SMART" id="SM00165">
    <property type="entry name" value="UBA"/>
    <property type="match status" value="1"/>
</dbReference>
<dbReference type="OrthoDB" id="7846912at2759"/>
<dbReference type="Gene3D" id="1.10.8.10">
    <property type="entry name" value="DNA helicase RuvA subunit, C-terminal domain"/>
    <property type="match status" value="1"/>
</dbReference>
<keyword evidence="4" id="KW-1185">Reference proteome</keyword>
<dbReference type="InterPro" id="IPR015940">
    <property type="entry name" value="UBA"/>
</dbReference>
<dbReference type="GeneID" id="6505193"/>
<feature type="compositionally biased region" description="Acidic residues" evidence="1">
    <location>
        <begin position="158"/>
        <end position="178"/>
    </location>
</feature>
<feature type="region of interest" description="Disordered" evidence="1">
    <location>
        <begin position="1"/>
        <end position="27"/>
    </location>
</feature>
<name>B3MWQ3_DROAN</name>
<protein>
    <recommendedName>
        <fullName evidence="2">UBA domain-containing protein</fullName>
    </recommendedName>
</protein>
<accession>B3MWQ3</accession>
<sequence>MSSVEVEKHLKSPPEGAGSPGGAAAVAIKEDASETERLVKLITGMGYPEGEARLALAHSNNNVQRAIQILVEGHGDEEDAATRSHRRSRRRIRELRSSLLGNPATTDYVITQLMTQQSNARALTEMLNGGSAEAMKLLLAEEGEGLEEEQLGRALEPESQEDSNGEEVEEGEEEEEEE</sequence>
<dbReference type="HOGENOM" id="CLU_135830_0_0_1"/>
<dbReference type="Pfam" id="PF00627">
    <property type="entry name" value="UBA"/>
    <property type="match status" value="1"/>
</dbReference>
<gene>
    <name evidence="3" type="primary">Dana\GF22536</name>
    <name evidence="3" type="synonym">dana_GLEANR_6498</name>
    <name evidence="3" type="ORF">GF22536</name>
</gene>
<organism evidence="3 4">
    <name type="scientific">Drosophila ananassae</name>
    <name type="common">Fruit fly</name>
    <dbReference type="NCBI Taxonomy" id="7217"/>
    <lineage>
        <taxon>Eukaryota</taxon>
        <taxon>Metazoa</taxon>
        <taxon>Ecdysozoa</taxon>
        <taxon>Arthropoda</taxon>
        <taxon>Hexapoda</taxon>
        <taxon>Insecta</taxon>
        <taxon>Pterygota</taxon>
        <taxon>Neoptera</taxon>
        <taxon>Endopterygota</taxon>
        <taxon>Diptera</taxon>
        <taxon>Brachycera</taxon>
        <taxon>Muscomorpha</taxon>
        <taxon>Ephydroidea</taxon>
        <taxon>Drosophilidae</taxon>
        <taxon>Drosophila</taxon>
        <taxon>Sophophora</taxon>
    </lineage>
</organism>
<feature type="compositionally biased region" description="Basic and acidic residues" evidence="1">
    <location>
        <begin position="1"/>
        <end position="12"/>
    </location>
</feature>
<dbReference type="SMR" id="B3MWQ3"/>
<dbReference type="SUPFAM" id="SSF46934">
    <property type="entry name" value="UBA-like"/>
    <property type="match status" value="1"/>
</dbReference>
<dbReference type="eggNOG" id="ENOG502T834">
    <property type="taxonomic scope" value="Eukaryota"/>
</dbReference>
<feature type="domain" description="UBA" evidence="2">
    <location>
        <begin position="33"/>
        <end position="73"/>
    </location>
</feature>
<proteinExistence type="predicted"/>
<dbReference type="FunCoup" id="B3MWQ3">
    <property type="interactions" value="2"/>
</dbReference>
<dbReference type="AlphaFoldDB" id="B3MWQ3"/>
<evidence type="ECO:0000313" key="3">
    <source>
        <dbReference type="EMBL" id="EDV35038.1"/>
    </source>
</evidence>
<evidence type="ECO:0000313" key="4">
    <source>
        <dbReference type="Proteomes" id="UP000007801"/>
    </source>
</evidence>
<dbReference type="InParanoid" id="B3MWQ3"/>
<dbReference type="KEGG" id="dan:6505193"/>
<feature type="region of interest" description="Disordered" evidence="1">
    <location>
        <begin position="141"/>
        <end position="178"/>
    </location>
</feature>